<sequence length="451" mass="51934">MTKSRNKGQTVGEKYSGTVIKAKGKYIASFSSFIIRVVNNVEDCKTFPWGRLPFYDDIWSINHVMKQLKGKPKKNVSFLGEGVDGCLSRCPRMCKKRFQSNIMKGYPLEDLYNALGKTTVINSVLVPTVDEEPLMGHIMDGEPDYENEEGPNNLWSTWLTIKGKSIWWPDLFELDVAAREFTKKKDKEKMREEASSSNHGLEDVLKALEDRLMTCLSEVSVKVEKMDKRLSVIEKSQEVLKRGVETIDGRIDGIEKEMKELKEKERENNEGFDYQDMDFDWDMTHGTEQKEPVDAEMVEDTEVVEELEDAEEEVGTEARVEAELEKRVKKRLELRLGLRQSWKKTVKKRLELRLGLRLEKMLKKGISGVDKMNGTERAPSRSSVKHRPKVMAVKKHGPKKRGKPRKSADPKKFTMLPAKRTCARSQWVQTPFTEGKTNEIEEPKKKRKTKA</sequence>
<accession>A0ABQ7Y2L7</accession>
<evidence type="ECO:0008006" key="5">
    <source>
        <dbReference type="Google" id="ProtNLM"/>
    </source>
</evidence>
<evidence type="ECO:0000256" key="2">
    <source>
        <dbReference type="SAM" id="MobiDB-lite"/>
    </source>
</evidence>
<dbReference type="EMBL" id="JAGKQM010000018">
    <property type="protein sequence ID" value="KAH0862435.1"/>
    <property type="molecule type" value="Genomic_DNA"/>
</dbReference>
<evidence type="ECO:0000256" key="1">
    <source>
        <dbReference type="SAM" id="Coils"/>
    </source>
</evidence>
<reference evidence="3 4" key="1">
    <citation type="submission" date="2021-05" db="EMBL/GenBank/DDBJ databases">
        <title>Genome Assembly of Synthetic Allotetraploid Brassica napus Reveals Homoeologous Exchanges between Subgenomes.</title>
        <authorList>
            <person name="Davis J.T."/>
        </authorList>
    </citation>
    <scope>NUCLEOTIDE SEQUENCE [LARGE SCALE GENOMIC DNA]</scope>
    <source>
        <strain evidence="4">cv. Da-Ae</strain>
        <tissue evidence="3">Seedling</tissue>
    </source>
</reference>
<proteinExistence type="predicted"/>
<keyword evidence="4" id="KW-1185">Reference proteome</keyword>
<comment type="caution">
    <text evidence="3">The sequence shown here is derived from an EMBL/GenBank/DDBJ whole genome shotgun (WGS) entry which is preliminary data.</text>
</comment>
<gene>
    <name evidence="3" type="ORF">HID58_079646</name>
</gene>
<evidence type="ECO:0000313" key="4">
    <source>
        <dbReference type="Proteomes" id="UP000824890"/>
    </source>
</evidence>
<feature type="compositionally biased region" description="Basic residues" evidence="2">
    <location>
        <begin position="383"/>
        <end position="405"/>
    </location>
</feature>
<feature type="region of interest" description="Disordered" evidence="2">
    <location>
        <begin position="369"/>
        <end position="451"/>
    </location>
</feature>
<feature type="coiled-coil region" evidence="1">
    <location>
        <begin position="244"/>
        <end position="271"/>
    </location>
</feature>
<feature type="compositionally biased region" description="Polar residues" evidence="2">
    <location>
        <begin position="423"/>
        <end position="432"/>
    </location>
</feature>
<evidence type="ECO:0000313" key="3">
    <source>
        <dbReference type="EMBL" id="KAH0862435.1"/>
    </source>
</evidence>
<protein>
    <recommendedName>
        <fullName evidence="5">DUF287 domain-containing protein</fullName>
    </recommendedName>
</protein>
<organism evidence="3 4">
    <name type="scientific">Brassica napus</name>
    <name type="common">Rape</name>
    <dbReference type="NCBI Taxonomy" id="3708"/>
    <lineage>
        <taxon>Eukaryota</taxon>
        <taxon>Viridiplantae</taxon>
        <taxon>Streptophyta</taxon>
        <taxon>Embryophyta</taxon>
        <taxon>Tracheophyta</taxon>
        <taxon>Spermatophyta</taxon>
        <taxon>Magnoliopsida</taxon>
        <taxon>eudicotyledons</taxon>
        <taxon>Gunneridae</taxon>
        <taxon>Pentapetalae</taxon>
        <taxon>rosids</taxon>
        <taxon>malvids</taxon>
        <taxon>Brassicales</taxon>
        <taxon>Brassicaceae</taxon>
        <taxon>Brassiceae</taxon>
        <taxon>Brassica</taxon>
    </lineage>
</organism>
<dbReference type="Proteomes" id="UP000824890">
    <property type="component" value="Unassembled WGS sequence"/>
</dbReference>
<name>A0ABQ7Y2L7_BRANA</name>
<keyword evidence="1" id="KW-0175">Coiled coil</keyword>